<dbReference type="SUPFAM" id="SSF103473">
    <property type="entry name" value="MFS general substrate transporter"/>
    <property type="match status" value="1"/>
</dbReference>
<feature type="transmembrane region" description="Helical" evidence="7">
    <location>
        <begin position="132"/>
        <end position="152"/>
    </location>
</feature>
<dbReference type="Proteomes" id="UP000717328">
    <property type="component" value="Unassembled WGS sequence"/>
</dbReference>
<comment type="subcellular location">
    <subcellularLocation>
        <location evidence="1">Membrane</location>
        <topology evidence="1">Multi-pass membrane protein</topology>
    </subcellularLocation>
</comment>
<feature type="transmembrane region" description="Helical" evidence="7">
    <location>
        <begin position="159"/>
        <end position="182"/>
    </location>
</feature>
<keyword evidence="10" id="KW-1185">Reference proteome</keyword>
<sequence length="187" mass="19350">MLSTVSVASDKSTKHQLDIPSPQQPTRSGLKSVILVLTCTFAMIVNSANNTAVSISLSTIGRDLHIEDSQLQWLVSAYPLSSGCLLLVLGRLADLYGRKKTFILGSISLAAFTLGCAFARDSMTLDILRGFQGIGAAATIPASLGILAHAFPPSRARSVAFSTFAAGAPLGAALGMALGGVLTQETA</sequence>
<dbReference type="PROSITE" id="PS00216">
    <property type="entry name" value="SUGAR_TRANSPORT_1"/>
    <property type="match status" value="1"/>
</dbReference>
<dbReference type="InterPro" id="IPR036259">
    <property type="entry name" value="MFS_trans_sf"/>
</dbReference>
<keyword evidence="3 7" id="KW-0812">Transmembrane</keyword>
<reference evidence="9" key="2">
    <citation type="submission" date="2021-10" db="EMBL/GenBank/DDBJ databases">
        <title>Phylogenomics reveals ancestral predisposition of the termite-cultivated fungus Termitomyces towards a domesticated lifestyle.</title>
        <authorList>
            <person name="Auxier B."/>
            <person name="Grum-Grzhimaylo A."/>
            <person name="Cardenas M.E."/>
            <person name="Lodge J.D."/>
            <person name="Laessoe T."/>
            <person name="Pedersen O."/>
            <person name="Smith M.E."/>
            <person name="Kuyper T.W."/>
            <person name="Franco-Molano E.A."/>
            <person name="Baroni T.J."/>
            <person name="Aanen D.K."/>
        </authorList>
    </citation>
    <scope>NUCLEOTIDE SEQUENCE</scope>
    <source>
        <strain evidence="9">D49</strain>
    </source>
</reference>
<evidence type="ECO:0000256" key="4">
    <source>
        <dbReference type="ARBA" id="ARBA00022989"/>
    </source>
</evidence>
<dbReference type="AlphaFoldDB" id="A0A9P7KNR4"/>
<reference evidence="9" key="1">
    <citation type="submission" date="2021-02" db="EMBL/GenBank/DDBJ databases">
        <authorList>
            <person name="Nieuwenhuis M."/>
            <person name="Van De Peppel L.J.J."/>
        </authorList>
    </citation>
    <scope>NUCLEOTIDE SEQUENCE</scope>
    <source>
        <strain evidence="9">D49</strain>
    </source>
</reference>
<dbReference type="PANTHER" id="PTHR42718:SF9">
    <property type="entry name" value="MAJOR FACILITATOR SUPERFAMILY MULTIDRUG TRANSPORTER MFSC"/>
    <property type="match status" value="1"/>
</dbReference>
<dbReference type="EMBL" id="JABCKI010000034">
    <property type="protein sequence ID" value="KAG5653776.1"/>
    <property type="molecule type" value="Genomic_DNA"/>
</dbReference>
<feature type="compositionally biased region" description="Polar residues" evidence="6">
    <location>
        <begin position="1"/>
        <end position="10"/>
    </location>
</feature>
<accession>A0A9P7KNR4</accession>
<feature type="transmembrane region" description="Helical" evidence="7">
    <location>
        <begin position="101"/>
        <end position="120"/>
    </location>
</feature>
<feature type="region of interest" description="Disordered" evidence="6">
    <location>
        <begin position="1"/>
        <end position="27"/>
    </location>
</feature>
<evidence type="ECO:0000256" key="7">
    <source>
        <dbReference type="SAM" id="Phobius"/>
    </source>
</evidence>
<evidence type="ECO:0000313" key="9">
    <source>
        <dbReference type="EMBL" id="KAG5653776.1"/>
    </source>
</evidence>
<evidence type="ECO:0000256" key="3">
    <source>
        <dbReference type="ARBA" id="ARBA00022692"/>
    </source>
</evidence>
<proteinExistence type="predicted"/>
<dbReference type="PANTHER" id="PTHR42718">
    <property type="entry name" value="MAJOR FACILITATOR SUPERFAMILY MULTIDRUG TRANSPORTER MFSC"/>
    <property type="match status" value="1"/>
</dbReference>
<evidence type="ECO:0000256" key="2">
    <source>
        <dbReference type="ARBA" id="ARBA00022448"/>
    </source>
</evidence>
<gene>
    <name evidence="9" type="ORF">H0H81_010617</name>
</gene>
<protein>
    <recommendedName>
        <fullName evidence="8">Major facilitator superfamily (MFS) profile domain-containing protein</fullName>
    </recommendedName>
</protein>
<name>A0A9P7KNR4_9AGAR</name>
<keyword evidence="2" id="KW-0813">Transport</keyword>
<dbReference type="GO" id="GO:0022857">
    <property type="term" value="F:transmembrane transporter activity"/>
    <property type="evidence" value="ECO:0007669"/>
    <property type="project" value="InterPro"/>
</dbReference>
<dbReference type="GO" id="GO:0016020">
    <property type="term" value="C:membrane"/>
    <property type="evidence" value="ECO:0007669"/>
    <property type="project" value="UniProtKB-SubCell"/>
</dbReference>
<dbReference type="InterPro" id="IPR020846">
    <property type="entry name" value="MFS_dom"/>
</dbReference>
<feature type="domain" description="Major facilitator superfamily (MFS) profile" evidence="8">
    <location>
        <begin position="35"/>
        <end position="187"/>
    </location>
</feature>
<feature type="transmembrane region" description="Helical" evidence="7">
    <location>
        <begin position="71"/>
        <end position="89"/>
    </location>
</feature>
<evidence type="ECO:0000259" key="8">
    <source>
        <dbReference type="PROSITE" id="PS50850"/>
    </source>
</evidence>
<evidence type="ECO:0000256" key="6">
    <source>
        <dbReference type="SAM" id="MobiDB-lite"/>
    </source>
</evidence>
<dbReference type="PROSITE" id="PS50850">
    <property type="entry name" value="MFS"/>
    <property type="match status" value="1"/>
</dbReference>
<keyword evidence="4 7" id="KW-1133">Transmembrane helix</keyword>
<dbReference type="Pfam" id="PF07690">
    <property type="entry name" value="MFS_1"/>
    <property type="match status" value="1"/>
</dbReference>
<evidence type="ECO:0000256" key="1">
    <source>
        <dbReference type="ARBA" id="ARBA00004141"/>
    </source>
</evidence>
<evidence type="ECO:0000256" key="5">
    <source>
        <dbReference type="ARBA" id="ARBA00023136"/>
    </source>
</evidence>
<keyword evidence="5 7" id="KW-0472">Membrane</keyword>
<feature type="transmembrane region" description="Helical" evidence="7">
    <location>
        <begin position="33"/>
        <end position="51"/>
    </location>
</feature>
<dbReference type="OrthoDB" id="5086884at2759"/>
<organism evidence="9 10">
    <name type="scientific">Sphagnurus paluster</name>
    <dbReference type="NCBI Taxonomy" id="117069"/>
    <lineage>
        <taxon>Eukaryota</taxon>
        <taxon>Fungi</taxon>
        <taxon>Dikarya</taxon>
        <taxon>Basidiomycota</taxon>
        <taxon>Agaricomycotina</taxon>
        <taxon>Agaricomycetes</taxon>
        <taxon>Agaricomycetidae</taxon>
        <taxon>Agaricales</taxon>
        <taxon>Tricholomatineae</taxon>
        <taxon>Lyophyllaceae</taxon>
        <taxon>Sphagnurus</taxon>
    </lineage>
</organism>
<dbReference type="InterPro" id="IPR011701">
    <property type="entry name" value="MFS"/>
</dbReference>
<comment type="caution">
    <text evidence="9">The sequence shown here is derived from an EMBL/GenBank/DDBJ whole genome shotgun (WGS) entry which is preliminary data.</text>
</comment>
<dbReference type="Gene3D" id="1.20.1720.10">
    <property type="entry name" value="Multidrug resistance protein D"/>
    <property type="match status" value="1"/>
</dbReference>
<dbReference type="InterPro" id="IPR005829">
    <property type="entry name" value="Sugar_transporter_CS"/>
</dbReference>
<evidence type="ECO:0000313" key="10">
    <source>
        <dbReference type="Proteomes" id="UP000717328"/>
    </source>
</evidence>